<dbReference type="Gene3D" id="3.90.960.10">
    <property type="entry name" value="YbaK/aminoacyl-tRNA synthetase-associated domain"/>
    <property type="match status" value="1"/>
</dbReference>
<organism evidence="3 4">
    <name type="scientific">Shimia marina</name>
    <dbReference type="NCBI Taxonomy" id="321267"/>
    <lineage>
        <taxon>Bacteria</taxon>
        <taxon>Pseudomonadati</taxon>
        <taxon>Pseudomonadota</taxon>
        <taxon>Alphaproteobacteria</taxon>
        <taxon>Rhodobacterales</taxon>
        <taxon>Roseobacteraceae</taxon>
    </lineage>
</organism>
<dbReference type="SUPFAM" id="SSF55826">
    <property type="entry name" value="YbaK/ProRS associated domain"/>
    <property type="match status" value="1"/>
</dbReference>
<dbReference type="GO" id="GO:0002161">
    <property type="term" value="F:aminoacyl-tRNA deacylase activity"/>
    <property type="evidence" value="ECO:0007669"/>
    <property type="project" value="InterPro"/>
</dbReference>
<dbReference type="InterPro" id="IPR040285">
    <property type="entry name" value="ProX/PRXD1"/>
</dbReference>
<protein>
    <submittedName>
        <fullName evidence="3">Prolyl-tRNA deacylase ProX</fullName>
    </submittedName>
</protein>
<reference evidence="3 4" key="1">
    <citation type="submission" date="2015-09" db="EMBL/GenBank/DDBJ databases">
        <authorList>
            <consortium name="Swine Surveillance"/>
        </authorList>
    </citation>
    <scope>NUCLEOTIDE SEQUENCE [LARGE SCALE GENOMIC DNA]</scope>
    <source>
        <strain evidence="3 4">CECT 7688</strain>
    </source>
</reference>
<dbReference type="Pfam" id="PF04073">
    <property type="entry name" value="tRNA_edit"/>
    <property type="match status" value="1"/>
</dbReference>
<dbReference type="InterPro" id="IPR036754">
    <property type="entry name" value="YbaK/aa-tRNA-synt-asso_dom_sf"/>
</dbReference>
<evidence type="ECO:0000259" key="2">
    <source>
        <dbReference type="Pfam" id="PF04073"/>
    </source>
</evidence>
<evidence type="ECO:0000313" key="4">
    <source>
        <dbReference type="Proteomes" id="UP000054823"/>
    </source>
</evidence>
<evidence type="ECO:0000313" key="3">
    <source>
        <dbReference type="EMBL" id="CUH52425.1"/>
    </source>
</evidence>
<feature type="domain" description="YbaK/aminoacyl-tRNA synthetase-associated" evidence="2">
    <location>
        <begin position="40"/>
        <end position="160"/>
    </location>
</feature>
<dbReference type="PANTHER" id="PTHR31423">
    <property type="entry name" value="YBAK DOMAIN-CONTAINING PROTEIN"/>
    <property type="match status" value="1"/>
</dbReference>
<dbReference type="OrthoDB" id="5145315at2"/>
<dbReference type="CDD" id="cd04335">
    <property type="entry name" value="PrdX_deacylase"/>
    <property type="match status" value="1"/>
</dbReference>
<evidence type="ECO:0000256" key="1">
    <source>
        <dbReference type="ARBA" id="ARBA00010201"/>
    </source>
</evidence>
<dbReference type="STRING" id="321267.SHM7688_01871"/>
<dbReference type="RefSeq" id="WP_058239633.1">
    <property type="nucleotide sequence ID" value="NZ_CYPW01000017.1"/>
</dbReference>
<dbReference type="InterPro" id="IPR007214">
    <property type="entry name" value="YbaK/aa-tRNA-synth-assoc-dom"/>
</dbReference>
<comment type="similarity">
    <text evidence="1">Belongs to the PRORSD1 family.</text>
</comment>
<dbReference type="EMBL" id="CYPW01000017">
    <property type="protein sequence ID" value="CUH52425.1"/>
    <property type="molecule type" value="Genomic_DNA"/>
</dbReference>
<dbReference type="PANTHER" id="PTHR31423:SF3">
    <property type="entry name" value="PROLYL-TRNA SYNTHETASE ASSOCIATED DOMAIN-CONTAINING PROTEIN 1-RELATED"/>
    <property type="match status" value="1"/>
</dbReference>
<sequence>MDASSQFQDTLPVSSDALLAQLDDWGLPYVLHEHVPLRTVEDAKSVEETMIVPGEKALRIKNLYLRDKKKRNYLVTLEQDREIDLKVLGAQLGVGNLSFGSADRLLENLGVRPGAVTPLAMINGAEKGVRFFMDDAVKEADVIYVHPLVNDRTVAMEVSALWAFLEKLDVTPEFLEMACD</sequence>
<keyword evidence="4" id="KW-1185">Reference proteome</keyword>
<dbReference type="AlphaFoldDB" id="A0A0P1ERI5"/>
<gene>
    <name evidence="3" type="primary">proX</name>
    <name evidence="3" type="ORF">SHM7688_01871</name>
</gene>
<dbReference type="FunFam" id="3.90.960.10:FF:000005">
    <property type="entry name" value="Putative prolyl-tRNA synthetase"/>
    <property type="match status" value="1"/>
</dbReference>
<accession>A0A0P1ERI5</accession>
<dbReference type="Proteomes" id="UP000054823">
    <property type="component" value="Unassembled WGS sequence"/>
</dbReference>
<name>A0A0P1ERI5_9RHOB</name>
<proteinExistence type="inferred from homology"/>